<name>A0A0E9RXH2_ANGAN</name>
<dbReference type="AlphaFoldDB" id="A0A0E9RXH2"/>
<accession>A0A0E9RXH2</accession>
<sequence>MMHFLWVPSEQGNARSKQEVCVYFNHSSV</sequence>
<reference evidence="1" key="1">
    <citation type="submission" date="2014-11" db="EMBL/GenBank/DDBJ databases">
        <authorList>
            <person name="Amaro Gonzalez C."/>
        </authorList>
    </citation>
    <scope>NUCLEOTIDE SEQUENCE</scope>
</reference>
<reference evidence="1" key="2">
    <citation type="journal article" date="2015" name="Fish Shellfish Immunol.">
        <title>Early steps in the European eel (Anguilla anguilla)-Vibrio vulnificus interaction in the gills: Role of the RtxA13 toxin.</title>
        <authorList>
            <person name="Callol A."/>
            <person name="Pajuelo D."/>
            <person name="Ebbesson L."/>
            <person name="Teles M."/>
            <person name="MacKenzie S."/>
            <person name="Amaro C."/>
        </authorList>
    </citation>
    <scope>NUCLEOTIDE SEQUENCE</scope>
</reference>
<proteinExistence type="predicted"/>
<evidence type="ECO:0000313" key="1">
    <source>
        <dbReference type="EMBL" id="JAH33904.1"/>
    </source>
</evidence>
<dbReference type="EMBL" id="GBXM01074673">
    <property type="protein sequence ID" value="JAH33904.1"/>
    <property type="molecule type" value="Transcribed_RNA"/>
</dbReference>
<protein>
    <submittedName>
        <fullName evidence="1">Uncharacterized protein</fullName>
    </submittedName>
</protein>
<organism evidence="1">
    <name type="scientific">Anguilla anguilla</name>
    <name type="common">European freshwater eel</name>
    <name type="synonym">Muraena anguilla</name>
    <dbReference type="NCBI Taxonomy" id="7936"/>
    <lineage>
        <taxon>Eukaryota</taxon>
        <taxon>Metazoa</taxon>
        <taxon>Chordata</taxon>
        <taxon>Craniata</taxon>
        <taxon>Vertebrata</taxon>
        <taxon>Euteleostomi</taxon>
        <taxon>Actinopterygii</taxon>
        <taxon>Neopterygii</taxon>
        <taxon>Teleostei</taxon>
        <taxon>Anguilliformes</taxon>
        <taxon>Anguillidae</taxon>
        <taxon>Anguilla</taxon>
    </lineage>
</organism>